<dbReference type="PANTHER" id="PTHR11061:SF30">
    <property type="entry name" value="TRNA (URACIL(54)-C(5))-METHYLTRANSFERASE"/>
    <property type="match status" value="1"/>
</dbReference>
<dbReference type="OrthoDB" id="9804590at2"/>
<feature type="binding site" evidence="4">
    <location>
        <position position="318"/>
    </location>
    <ligand>
        <name>S-adenosyl-L-methionine</name>
        <dbReference type="ChEBI" id="CHEBI:59789"/>
    </ligand>
</feature>
<evidence type="ECO:0000256" key="2">
    <source>
        <dbReference type="ARBA" id="ARBA00022679"/>
    </source>
</evidence>
<dbReference type="InterPro" id="IPR030391">
    <property type="entry name" value="MeTrfase_TrmA_CS"/>
</dbReference>
<protein>
    <submittedName>
        <fullName evidence="6">23S rRNA m(5)U-1939 methyltransferase</fullName>
    </submittedName>
</protein>
<dbReference type="InterPro" id="IPR029063">
    <property type="entry name" value="SAM-dependent_MTases_sf"/>
</dbReference>
<dbReference type="PANTHER" id="PTHR11061">
    <property type="entry name" value="RNA M5U METHYLTRANSFERASE"/>
    <property type="match status" value="1"/>
</dbReference>
<dbReference type="Proteomes" id="UP000190625">
    <property type="component" value="Unassembled WGS sequence"/>
</dbReference>
<keyword evidence="1 4" id="KW-0489">Methyltransferase</keyword>
<evidence type="ECO:0000256" key="5">
    <source>
        <dbReference type="PROSITE-ProRule" id="PRU10015"/>
    </source>
</evidence>
<evidence type="ECO:0000256" key="4">
    <source>
        <dbReference type="PROSITE-ProRule" id="PRU01024"/>
    </source>
</evidence>
<dbReference type="InterPro" id="IPR010280">
    <property type="entry name" value="U5_MeTrfase_fam"/>
</dbReference>
<dbReference type="Gene3D" id="2.40.50.1070">
    <property type="match status" value="1"/>
</dbReference>
<keyword evidence="7" id="KW-1185">Reference proteome</keyword>
<evidence type="ECO:0000256" key="3">
    <source>
        <dbReference type="ARBA" id="ARBA00022691"/>
    </source>
</evidence>
<feature type="active site" description="Nucleophile" evidence="4">
    <location>
        <position position="345"/>
    </location>
</feature>
<feature type="binding site" evidence="4">
    <location>
        <position position="223"/>
    </location>
    <ligand>
        <name>S-adenosyl-L-methionine</name>
        <dbReference type="ChEBI" id="CHEBI:59789"/>
    </ligand>
</feature>
<dbReference type="STRING" id="142842.SAMN02745118_02206"/>
<organism evidence="6 7">
    <name type="scientific">Selenihalanaerobacter shriftii</name>
    <dbReference type="NCBI Taxonomy" id="142842"/>
    <lineage>
        <taxon>Bacteria</taxon>
        <taxon>Bacillati</taxon>
        <taxon>Bacillota</taxon>
        <taxon>Clostridia</taxon>
        <taxon>Halanaerobiales</taxon>
        <taxon>Halobacteroidaceae</taxon>
        <taxon>Selenihalanaerobacter</taxon>
    </lineage>
</organism>
<dbReference type="PROSITE" id="PS51687">
    <property type="entry name" value="SAM_MT_RNA_M5U"/>
    <property type="match status" value="1"/>
</dbReference>
<dbReference type="EMBL" id="FUWM01000019">
    <property type="protein sequence ID" value="SJZ91901.1"/>
    <property type="molecule type" value="Genomic_DNA"/>
</dbReference>
<feature type="binding site" evidence="4">
    <location>
        <position position="252"/>
    </location>
    <ligand>
        <name>S-adenosyl-L-methionine</name>
        <dbReference type="ChEBI" id="CHEBI:59789"/>
    </ligand>
</feature>
<dbReference type="GO" id="GO:0070475">
    <property type="term" value="P:rRNA base methylation"/>
    <property type="evidence" value="ECO:0007669"/>
    <property type="project" value="TreeGrafter"/>
</dbReference>
<dbReference type="NCBIfam" id="TIGR00479">
    <property type="entry name" value="rumA"/>
    <property type="match status" value="1"/>
</dbReference>
<dbReference type="PROSITE" id="PS01231">
    <property type="entry name" value="TRMA_2"/>
    <property type="match status" value="1"/>
</dbReference>
<feature type="binding site" evidence="4">
    <location>
        <position position="273"/>
    </location>
    <ligand>
        <name>S-adenosyl-L-methionine</name>
        <dbReference type="ChEBI" id="CHEBI:59789"/>
    </ligand>
</feature>
<dbReference type="PROSITE" id="PS01230">
    <property type="entry name" value="TRMA_1"/>
    <property type="match status" value="1"/>
</dbReference>
<proteinExistence type="inferred from homology"/>
<keyword evidence="2 4" id="KW-0808">Transferase</keyword>
<dbReference type="RefSeq" id="WP_078810653.1">
    <property type="nucleotide sequence ID" value="NZ_FUWM01000019.1"/>
</dbReference>
<dbReference type="AlphaFoldDB" id="A0A1T4PKM0"/>
<reference evidence="7" key="1">
    <citation type="submission" date="2017-02" db="EMBL/GenBank/DDBJ databases">
        <authorList>
            <person name="Varghese N."/>
            <person name="Submissions S."/>
        </authorList>
    </citation>
    <scope>NUCLEOTIDE SEQUENCE [LARGE SCALE GENOMIC DNA]</scope>
    <source>
        <strain evidence="7">ATCC BAA-73</strain>
    </source>
</reference>
<dbReference type="GO" id="GO:0070041">
    <property type="term" value="F:rRNA (uridine-C5-)-methyltransferase activity"/>
    <property type="evidence" value="ECO:0007669"/>
    <property type="project" value="TreeGrafter"/>
</dbReference>
<dbReference type="Gene3D" id="3.40.50.150">
    <property type="entry name" value="Vaccinia Virus protein VP39"/>
    <property type="match status" value="1"/>
</dbReference>
<dbReference type="Pfam" id="PF05958">
    <property type="entry name" value="tRNA_U5-meth_tr"/>
    <property type="match status" value="1"/>
</dbReference>
<dbReference type="SUPFAM" id="SSF53335">
    <property type="entry name" value="S-adenosyl-L-methionine-dependent methyltransferases"/>
    <property type="match status" value="1"/>
</dbReference>
<name>A0A1T4PKM0_9FIRM</name>
<accession>A0A1T4PKM0</accession>
<keyword evidence="3 4" id="KW-0949">S-adenosyl-L-methionine</keyword>
<dbReference type="FunFam" id="3.40.50.150:FF:000009">
    <property type="entry name" value="23S rRNA (Uracil(1939)-C(5))-methyltransferase RlmD"/>
    <property type="match status" value="1"/>
</dbReference>
<evidence type="ECO:0000313" key="7">
    <source>
        <dbReference type="Proteomes" id="UP000190625"/>
    </source>
</evidence>
<dbReference type="InterPro" id="IPR030390">
    <property type="entry name" value="MeTrfase_TrmA_AS"/>
</dbReference>
<gene>
    <name evidence="6" type="ORF">SAMN02745118_02206</name>
</gene>
<evidence type="ECO:0000256" key="1">
    <source>
        <dbReference type="ARBA" id="ARBA00022603"/>
    </source>
</evidence>
<dbReference type="CDD" id="cd02440">
    <property type="entry name" value="AdoMet_MTases"/>
    <property type="match status" value="1"/>
</dbReference>
<comment type="similarity">
    <text evidence="4">Belongs to the class I-like SAM-binding methyltransferase superfamily. RNA M5U methyltransferase family.</text>
</comment>
<feature type="active site" evidence="5">
    <location>
        <position position="345"/>
    </location>
</feature>
<sequence>MNQTKQICNHYEMCGGCNKQDINYKEQLQQKEEMVKDLFTKAEIDVEEFLNIKPSPNIFEYRNNMEFSFGDLEKDGELQLGMHPRGMRYDVVTVDACQLVDNDFRIIIKTIIDYFRNQPFRKYHIKLEEGFLRNLIVRKGLHTGEILINLVTTTQQQHDFTDLTEELKNLDYQGELVGFLQTLNDNHADVVQCDELITHYGRDYFFEELLGIKFKVKPFSFFQPNTTGAEVLYETIKDYLGDADNKIIYDLYCGTGTIAQSVVSEAKKVIGIELMEEAVEMARENAKLNNLDNCQFIAGDVLEKVDKLDQTPDVIIVDPPRPGIHPDALQKIIAFDAKEIIYVSCNPKTLVRDLKEITTKGYTAKKVQPVDMFPHTNHVETSVHLVKE</sequence>
<evidence type="ECO:0000313" key="6">
    <source>
        <dbReference type="EMBL" id="SJZ91901.1"/>
    </source>
</evidence>